<dbReference type="Proteomes" id="UP000187429">
    <property type="component" value="Unassembled WGS sequence"/>
</dbReference>
<keyword evidence="2" id="KW-1185">Reference proteome</keyword>
<reference evidence="2" key="1">
    <citation type="submission" date="2017-01" db="EMBL/GenBank/DDBJ databases">
        <authorList>
            <person name="Wang Y."/>
            <person name="White M."/>
            <person name="Kvist S."/>
            <person name="Moncalvo J.-M."/>
        </authorList>
    </citation>
    <scope>NUCLEOTIDE SEQUENCE [LARGE SCALE GENOMIC DNA]</scope>
    <source>
        <strain evidence="2">ID-206-W2</strain>
    </source>
</reference>
<protein>
    <submittedName>
        <fullName evidence="1">Uncharacterized protein</fullName>
    </submittedName>
</protein>
<comment type="caution">
    <text evidence="1">The sequence shown here is derived from an EMBL/GenBank/DDBJ whole genome shotgun (WGS) entry which is preliminary data.</text>
</comment>
<dbReference type="AlphaFoldDB" id="A0A1R1YPC9"/>
<sequence>MPNRYHLLFFRVSWCSFGFGAQELLNVDLEIMKFDSNIDETSYSEPIYLEEPTSFHKLYRKCAGNINNGISEAYVYIRYMDSIPAFFIRISTSATTSNNGSLRIKKRKIAAHIKQALEIDIMDHKKRCLNTQGHDN</sequence>
<accession>A0A1R1YPC9</accession>
<proteinExistence type="predicted"/>
<evidence type="ECO:0000313" key="1">
    <source>
        <dbReference type="EMBL" id="OMJ28769.1"/>
    </source>
</evidence>
<dbReference type="EMBL" id="LSSM01000487">
    <property type="protein sequence ID" value="OMJ28769.1"/>
    <property type="molecule type" value="Genomic_DNA"/>
</dbReference>
<name>A0A1R1YPC9_9FUNG</name>
<evidence type="ECO:0000313" key="2">
    <source>
        <dbReference type="Proteomes" id="UP000187429"/>
    </source>
</evidence>
<gene>
    <name evidence="1" type="ORF">AYI69_g1742</name>
</gene>
<organism evidence="1 2">
    <name type="scientific">Smittium culicis</name>
    <dbReference type="NCBI Taxonomy" id="133412"/>
    <lineage>
        <taxon>Eukaryota</taxon>
        <taxon>Fungi</taxon>
        <taxon>Fungi incertae sedis</taxon>
        <taxon>Zoopagomycota</taxon>
        <taxon>Kickxellomycotina</taxon>
        <taxon>Harpellomycetes</taxon>
        <taxon>Harpellales</taxon>
        <taxon>Legeriomycetaceae</taxon>
        <taxon>Smittium</taxon>
    </lineage>
</organism>